<feature type="compositionally biased region" description="Polar residues" evidence="1">
    <location>
        <begin position="839"/>
        <end position="854"/>
    </location>
</feature>
<evidence type="ECO:0000259" key="2">
    <source>
        <dbReference type="Pfam" id="PF14652"/>
    </source>
</evidence>
<proteinExistence type="predicted"/>
<dbReference type="InterPro" id="IPR026704">
    <property type="entry name" value="KATNIP"/>
</dbReference>
<dbReference type="GeneID" id="119735777"/>
<feature type="compositionally biased region" description="Basic and acidic residues" evidence="1">
    <location>
        <begin position="855"/>
        <end position="874"/>
    </location>
</feature>
<feature type="compositionally biased region" description="Basic and acidic residues" evidence="1">
    <location>
        <begin position="389"/>
        <end position="401"/>
    </location>
</feature>
<feature type="region of interest" description="Disordered" evidence="1">
    <location>
        <begin position="589"/>
        <end position="635"/>
    </location>
</feature>
<dbReference type="RefSeq" id="XP_038065628.1">
    <property type="nucleotide sequence ID" value="XM_038209700.1"/>
</dbReference>
<dbReference type="Pfam" id="PF14652">
    <property type="entry name" value="DUF4457"/>
    <property type="match status" value="3"/>
</dbReference>
<feature type="region of interest" description="Disordered" evidence="1">
    <location>
        <begin position="349"/>
        <end position="500"/>
    </location>
</feature>
<feature type="compositionally biased region" description="Basic residues" evidence="1">
    <location>
        <begin position="356"/>
        <end position="365"/>
    </location>
</feature>
<protein>
    <recommendedName>
        <fullName evidence="2">KATNIP domain-containing protein</fullName>
    </recommendedName>
</protein>
<feature type="compositionally biased region" description="Basic and acidic residues" evidence="1">
    <location>
        <begin position="817"/>
        <end position="838"/>
    </location>
</feature>
<sequence length="1825" mass="203879">MEPGHRKQWQKGEFPIELPKGQTNTVKEDVPDKYDEYLLLLQKKNRVLKKLKAKDDKQIQLEQKEQGFSLYVNGANQKLGLTGPIKHSPRRPSSMKPKTAGDIPRRPVRGLHGYQEEDDAEATSRAKTAPSKVQRRNWLQQSFDIKTNKGEKLRVRSRWGKDEDEADCEYEDDFEMYESVKASLPQTQASPPQQDTQASAEEHPEQEDYDKITENLTLILEGPTDGDSDIEIDAGGYKKGSVARVTDEEDDEDDEDEDTSEHLLLSIEDVKTLRRSLEANADIRWSLSNKRDGSPAASDDDKNSDEDEARTDIKDALDEDIEEHIMADSLEMRRDVALEPGDMIVLEFASLPNKGPRQHKMLSAKRKPDADEVSMATRQPKSSLTATQKDSRKSSELRELRTTSAPSPSRPLSSQKKRSEKDWQATDDMSAIQRAMKAENEAAASKKGASGTRSAPPQASAKMSSARPSQVTEQPRSASVAPMDQPAAATEPASALTSPQDLLSSQNLNEHKLAFVLDKVKHMDARSQRRLLAALGKVEESARIGDDDTTPSHTPRQDGGQTATDNKPHTAEDDLDRSAVFTTPMLAPRAKSAAATGSSQPALPSSPVTTTTSAATTTPTTPTHEFTLEASSNWGHPNRIGLTDVQFFDLAGKRVSLSADKIRTTGACRDAKGELENIINGKAKTTKDRNMWSCAYQRGDCLKVLFSIPTGDTATTGISRIDVWNYNKSLKELSIGVKDASVFMDGSLVWAGRIDKGCGNQVFDYMTSIVFSETRTDDPQQVKPLDMDSDKQKSATAISSPVCRDTKQPLHRNNNGCRDDTKRVSEEIDKELFAKERTPPTTQSQEGARQVSRTVEQESIKRNDAEENRPEFPRSKTTILKYSTENLEIPTVDDSLEIYATPRVSKKSPTQRSQEVVGKERLASGRATVILKGRPDDNENSQESQSEEVEQSLEEPSMMKQLQSITGSKERPKWLRPSSDKQTDDDKSKRKAKRPPWLGNINDENATDAEPQSDLVGEVKREDESMRLLADEHEDTRWRQRGISIDSDDLGEEPIGSRRRAQWRANRELSLEESWTSLNLFNKSQMGRISANVNTDIAGDSLDEYMTGRKSAQLEEAKDDSSDEFEIPLLPMGQRLTINIRTTWGDKHYVGLNGIEIFKSDGEPVNIVEISADPPDINILSDYGNDPRVVSNLIDGVNRTRDDTHMWLAPYTPGANHFIHVVFESPTKVALVRIWNYNKSRIHSFRGARDIDISLDGQYIFKGEIERASGITEGETDSFGDTILFTEDEDILELISRHDEAYVADEDWFSSSQDEDATPRPKTADQGEERPMTQARMFRDKKTVKEIMADDDEPGMGQADYQQHPGFFPGDEAEEGDTQTPTPHMTAQVTGTGSDEDVAFTCKHMKLNFTSTWGDVHYLGLTGLDILDPEGEAIPVTMAMVDAKPRDLNHLPGYGRDDRTLDKLIDGANVTTSDEHMWLIPFTEGEDHIVTIDFGREVQTSGLRIWNYNKTPEDTYRGAKIVHVYMDTRQISPSEGYLIRKGPGYCHFDFAQEISFSDYKSMPLLSQQAMFAKGVPEALRQSLVAMEEPSQEYVPMHMPCGFVFQLQLISTWGDPYYVGLNGLEFYDANGDKITLTETNMAAYPSSVNVLEDVTDDVRTPDKLIDGINDTSDGSHMWLAPILPHVINRVYIIFDQPVDVSMIKVWNYSKTPQRGVKEFGLLVDDLLVYNGILGQVTAGARGILPTLDLPTPYHTIIFTENEQLRQKERHTIIHNSPHDQDVKMTNDHTVMASSSNPKKPTNRPADPALRPKTSVHGCGGSATRKR</sequence>
<dbReference type="OMA" id="ALLPCAY"/>
<feature type="region of interest" description="Disordered" evidence="1">
    <location>
        <begin position="282"/>
        <end position="322"/>
    </location>
</feature>
<feature type="compositionally biased region" description="Polar residues" evidence="1">
    <location>
        <begin position="451"/>
        <end position="477"/>
    </location>
</feature>
<dbReference type="PANTHER" id="PTHR21534:SF0">
    <property type="entry name" value="KATANIN-INTERACTING PROTEIN"/>
    <property type="match status" value="1"/>
</dbReference>
<feature type="compositionally biased region" description="Basic and acidic residues" evidence="1">
    <location>
        <begin position="1317"/>
        <end position="1336"/>
    </location>
</feature>
<feature type="compositionally biased region" description="Acidic residues" evidence="1">
    <location>
        <begin position="162"/>
        <end position="176"/>
    </location>
</feature>
<feature type="region of interest" description="Disordered" evidence="1">
    <location>
        <begin position="777"/>
        <end position="877"/>
    </location>
</feature>
<organism evidence="3 4">
    <name type="scientific">Patiria miniata</name>
    <name type="common">Bat star</name>
    <name type="synonym">Asterina miniata</name>
    <dbReference type="NCBI Taxonomy" id="46514"/>
    <lineage>
        <taxon>Eukaryota</taxon>
        <taxon>Metazoa</taxon>
        <taxon>Echinodermata</taxon>
        <taxon>Eleutherozoa</taxon>
        <taxon>Asterozoa</taxon>
        <taxon>Asteroidea</taxon>
        <taxon>Valvatacea</taxon>
        <taxon>Valvatida</taxon>
        <taxon>Asterinidae</taxon>
        <taxon>Patiria</taxon>
    </lineage>
</organism>
<dbReference type="InterPro" id="IPR027859">
    <property type="entry name" value="KATNIP_dom"/>
</dbReference>
<feature type="compositionally biased region" description="Low complexity" evidence="1">
    <location>
        <begin position="601"/>
        <end position="623"/>
    </location>
</feature>
<feature type="domain" description="KATNIP" evidence="2">
    <location>
        <begin position="631"/>
        <end position="786"/>
    </location>
</feature>
<dbReference type="OrthoDB" id="304622at2759"/>
<evidence type="ECO:0000313" key="4">
    <source>
        <dbReference type="Proteomes" id="UP000887568"/>
    </source>
</evidence>
<dbReference type="EnsemblMetazoa" id="XM_038209700.1">
    <property type="protein sequence ID" value="XP_038065628.1"/>
    <property type="gene ID" value="LOC119735777"/>
</dbReference>
<evidence type="ECO:0000313" key="3">
    <source>
        <dbReference type="EnsemblMetazoa" id="XP_038065628.1"/>
    </source>
</evidence>
<evidence type="ECO:0000256" key="1">
    <source>
        <dbReference type="SAM" id="MobiDB-lite"/>
    </source>
</evidence>
<name>A0A914APS6_PATMI</name>
<feature type="compositionally biased region" description="Polar residues" evidence="1">
    <location>
        <begin position="376"/>
        <end position="388"/>
    </location>
</feature>
<accession>A0A914APS6</accession>
<feature type="compositionally biased region" description="Polar residues" evidence="1">
    <location>
        <begin position="1788"/>
        <end position="1798"/>
    </location>
</feature>
<feature type="compositionally biased region" description="Polar residues" evidence="1">
    <location>
        <begin position="402"/>
        <end position="414"/>
    </location>
</feature>
<feature type="compositionally biased region" description="Acidic residues" evidence="1">
    <location>
        <begin position="247"/>
        <end position="259"/>
    </location>
</feature>
<dbReference type="PANTHER" id="PTHR21534">
    <property type="entry name" value="KATANIN-INTERACTING PROTEIN"/>
    <property type="match status" value="1"/>
</dbReference>
<feature type="compositionally biased region" description="Polar residues" evidence="1">
    <location>
        <begin position="551"/>
        <end position="565"/>
    </location>
</feature>
<feature type="compositionally biased region" description="Basic and acidic residues" evidence="1">
    <location>
        <begin position="777"/>
        <end position="793"/>
    </location>
</feature>
<reference evidence="3" key="1">
    <citation type="submission" date="2022-11" db="UniProtKB">
        <authorList>
            <consortium name="EnsemblMetazoa"/>
        </authorList>
    </citation>
    <scope>IDENTIFICATION</scope>
</reference>
<feature type="region of interest" description="Disordered" evidence="1">
    <location>
        <begin position="539"/>
        <end position="577"/>
    </location>
</feature>
<feature type="domain" description="KATNIP" evidence="2">
    <location>
        <begin position="1407"/>
        <end position="1734"/>
    </location>
</feature>
<feature type="region of interest" description="Disordered" evidence="1">
    <location>
        <begin position="1"/>
        <end position="27"/>
    </location>
</feature>
<feature type="compositionally biased region" description="Basic and acidic residues" evidence="1">
    <location>
        <begin position="968"/>
        <end position="988"/>
    </location>
</feature>
<keyword evidence="4" id="KW-1185">Reference proteome</keyword>
<feature type="region of interest" description="Disordered" evidence="1">
    <location>
        <begin position="1788"/>
        <end position="1825"/>
    </location>
</feature>
<feature type="compositionally biased region" description="Polar residues" evidence="1">
    <location>
        <begin position="184"/>
        <end position="199"/>
    </location>
</feature>
<dbReference type="Proteomes" id="UP000887568">
    <property type="component" value="Unplaced"/>
</dbReference>
<feature type="region of interest" description="Disordered" evidence="1">
    <location>
        <begin position="79"/>
        <end position="263"/>
    </location>
</feature>
<feature type="region of interest" description="Disordered" evidence="1">
    <location>
        <begin position="903"/>
        <end position="1024"/>
    </location>
</feature>
<feature type="domain" description="KATNIP" evidence="2">
    <location>
        <begin position="1115"/>
        <end position="1267"/>
    </location>
</feature>
<feature type="region of interest" description="Disordered" evidence="1">
    <location>
        <begin position="1308"/>
        <end position="1336"/>
    </location>
</feature>